<dbReference type="EMBL" id="LSRQ01003344">
    <property type="protein sequence ID" value="OAY71703.1"/>
    <property type="molecule type" value="Genomic_DNA"/>
</dbReference>
<evidence type="ECO:0000313" key="1">
    <source>
        <dbReference type="EMBL" id="OAY71703.1"/>
    </source>
</evidence>
<gene>
    <name evidence="1" type="ORF">ACMD2_18162</name>
</gene>
<name>A0A199V401_ANACO</name>
<dbReference type="STRING" id="4615.A0A199V401"/>
<sequence>MERCWASDPARRPSFSEISQKLRKMAAAINELLQSIKNLWLLSGTDNLPTNDSKSWFDRNRIKKFLNALNLLDIPEYPSASKISLTSFLPVQTGTAAAAAVGEQQSAAITANGHDSSSSNLVISKVKSFAIFRILDAPVAVNHTNLTYL</sequence>
<dbReference type="AlphaFoldDB" id="A0A199V401"/>
<reference evidence="1 2" key="1">
    <citation type="journal article" date="2016" name="DNA Res.">
        <title>The draft genome of MD-2 pineapple using hybrid error correction of long reads.</title>
        <authorList>
            <person name="Redwan R.M."/>
            <person name="Saidin A."/>
            <person name="Kumar S.V."/>
        </authorList>
    </citation>
    <scope>NUCLEOTIDE SEQUENCE [LARGE SCALE GENOMIC DNA]</scope>
    <source>
        <strain evidence="2">cv. MD2</strain>
        <tissue evidence="1">Leaf</tissue>
    </source>
</reference>
<proteinExistence type="predicted"/>
<comment type="caution">
    <text evidence="1">The sequence shown here is derived from an EMBL/GenBank/DDBJ whole genome shotgun (WGS) entry which is preliminary data.</text>
</comment>
<evidence type="ECO:0008006" key="3">
    <source>
        <dbReference type="Google" id="ProtNLM"/>
    </source>
</evidence>
<feature type="non-terminal residue" evidence="1">
    <location>
        <position position="149"/>
    </location>
</feature>
<organism evidence="1 2">
    <name type="scientific">Ananas comosus</name>
    <name type="common">Pineapple</name>
    <name type="synonym">Ananas ananas</name>
    <dbReference type="NCBI Taxonomy" id="4615"/>
    <lineage>
        <taxon>Eukaryota</taxon>
        <taxon>Viridiplantae</taxon>
        <taxon>Streptophyta</taxon>
        <taxon>Embryophyta</taxon>
        <taxon>Tracheophyta</taxon>
        <taxon>Spermatophyta</taxon>
        <taxon>Magnoliopsida</taxon>
        <taxon>Liliopsida</taxon>
        <taxon>Poales</taxon>
        <taxon>Bromeliaceae</taxon>
        <taxon>Bromelioideae</taxon>
        <taxon>Ananas</taxon>
    </lineage>
</organism>
<accession>A0A199V401</accession>
<protein>
    <recommendedName>
        <fullName evidence="3">Serine-threonine/tyrosine-protein kinase catalytic domain-containing protein</fullName>
    </recommendedName>
</protein>
<dbReference type="Proteomes" id="UP000092600">
    <property type="component" value="Unassembled WGS sequence"/>
</dbReference>
<evidence type="ECO:0000313" key="2">
    <source>
        <dbReference type="Proteomes" id="UP000092600"/>
    </source>
</evidence>